<dbReference type="EMBL" id="BMFJ01000004">
    <property type="protein sequence ID" value="GGE50126.1"/>
    <property type="molecule type" value="Genomic_DNA"/>
</dbReference>
<keyword evidence="4" id="KW-1185">Reference proteome</keyword>
<dbReference type="AlphaFoldDB" id="A0A917EKR0"/>
<accession>A0A917EKR0</accession>
<dbReference type="InterPro" id="IPR029045">
    <property type="entry name" value="ClpP/crotonase-like_dom_sf"/>
</dbReference>
<sequence length="262" mass="27879">MPIGLEHRGHVAIVTLNRPEALNSIDPETRVELRGIMARLGADPEVRVVILTGTGEKAFCTGSDLKKTMPPAESFASLAFGATEQKQSTETITNTLSIPQPVICAINGIATAGGLELALACDIRIAADHATFGLSEVRVGSIPGGGGTQRLPRIAGLTNALPMLLIGDRIDAEEALRIGLIWKVVPAEALMETALSVAERIAGNAPLSVRAVKSLAYQGLSMPLRDGIDLERMTSGVLRDSKDRIEGRRAFAEKRPPQYRGE</sequence>
<proteinExistence type="inferred from homology"/>
<dbReference type="Pfam" id="PF00378">
    <property type="entry name" value="ECH_1"/>
    <property type="match status" value="1"/>
</dbReference>
<dbReference type="GO" id="GO:0006635">
    <property type="term" value="P:fatty acid beta-oxidation"/>
    <property type="evidence" value="ECO:0007669"/>
    <property type="project" value="TreeGrafter"/>
</dbReference>
<dbReference type="Gene3D" id="1.10.12.10">
    <property type="entry name" value="Lyase 2-enoyl-coa Hydratase, Chain A, domain 2"/>
    <property type="match status" value="1"/>
</dbReference>
<comment type="caution">
    <text evidence="3">The sequence shown here is derived from an EMBL/GenBank/DDBJ whole genome shotgun (WGS) entry which is preliminary data.</text>
</comment>
<dbReference type="CDD" id="cd06558">
    <property type="entry name" value="crotonase-like"/>
    <property type="match status" value="1"/>
</dbReference>
<dbReference type="GO" id="GO:0016829">
    <property type="term" value="F:lyase activity"/>
    <property type="evidence" value="ECO:0007669"/>
    <property type="project" value="UniProtKB-KW"/>
</dbReference>
<dbReference type="RefSeq" id="WP_229737748.1">
    <property type="nucleotide sequence ID" value="NZ_BMFJ01000004.1"/>
</dbReference>
<dbReference type="SUPFAM" id="SSF52096">
    <property type="entry name" value="ClpP/crotonase"/>
    <property type="match status" value="1"/>
</dbReference>
<dbReference type="InterPro" id="IPR001753">
    <property type="entry name" value="Enoyl-CoA_hydra/iso"/>
</dbReference>
<evidence type="ECO:0000313" key="3">
    <source>
        <dbReference type="EMBL" id="GGE50126.1"/>
    </source>
</evidence>
<dbReference type="Gene3D" id="3.90.226.10">
    <property type="entry name" value="2-enoyl-CoA Hydratase, Chain A, domain 1"/>
    <property type="match status" value="1"/>
</dbReference>
<reference evidence="4" key="1">
    <citation type="journal article" date="2019" name="Int. J. Syst. Evol. Microbiol.">
        <title>The Global Catalogue of Microorganisms (GCM) 10K type strain sequencing project: providing services to taxonomists for standard genome sequencing and annotation.</title>
        <authorList>
            <consortium name="The Broad Institute Genomics Platform"/>
            <consortium name="The Broad Institute Genome Sequencing Center for Infectious Disease"/>
            <person name="Wu L."/>
            <person name="Ma J."/>
        </authorList>
    </citation>
    <scope>NUCLEOTIDE SEQUENCE [LARGE SCALE GENOMIC DNA]</scope>
    <source>
        <strain evidence="4">CGMCC 1.12664</strain>
    </source>
</reference>
<organism evidence="3 4">
    <name type="scientific">Primorskyibacter flagellatus</name>
    <dbReference type="NCBI Taxonomy" id="1387277"/>
    <lineage>
        <taxon>Bacteria</taxon>
        <taxon>Pseudomonadati</taxon>
        <taxon>Pseudomonadota</taxon>
        <taxon>Alphaproteobacteria</taxon>
        <taxon>Rhodobacterales</taxon>
        <taxon>Roseobacteraceae</taxon>
        <taxon>Primorskyibacter</taxon>
    </lineage>
</organism>
<keyword evidence="2" id="KW-0456">Lyase</keyword>
<dbReference type="PANTHER" id="PTHR11941:SF54">
    <property type="entry name" value="ENOYL-COA HYDRATASE, MITOCHONDRIAL"/>
    <property type="match status" value="1"/>
</dbReference>
<dbReference type="PANTHER" id="PTHR11941">
    <property type="entry name" value="ENOYL-COA HYDRATASE-RELATED"/>
    <property type="match status" value="1"/>
</dbReference>
<evidence type="ECO:0000256" key="1">
    <source>
        <dbReference type="ARBA" id="ARBA00005254"/>
    </source>
</evidence>
<dbReference type="Proteomes" id="UP000612855">
    <property type="component" value="Unassembled WGS sequence"/>
</dbReference>
<comment type="similarity">
    <text evidence="1">Belongs to the enoyl-CoA hydratase/isomerase family.</text>
</comment>
<dbReference type="InterPro" id="IPR014748">
    <property type="entry name" value="Enoyl-CoA_hydra_C"/>
</dbReference>
<protein>
    <submittedName>
        <fullName evidence="3">Enoyl-CoA hydratase</fullName>
    </submittedName>
</protein>
<dbReference type="FunFam" id="3.90.226.10:FF:000009">
    <property type="entry name" value="Carnitinyl-CoA dehydratase"/>
    <property type="match status" value="1"/>
</dbReference>
<evidence type="ECO:0000256" key="2">
    <source>
        <dbReference type="ARBA" id="ARBA00023239"/>
    </source>
</evidence>
<evidence type="ECO:0000313" key="4">
    <source>
        <dbReference type="Proteomes" id="UP000612855"/>
    </source>
</evidence>
<gene>
    <name evidence="3" type="primary">crt</name>
    <name evidence="3" type="ORF">GCM10011360_41430</name>
</gene>
<name>A0A917EKR0_9RHOB</name>